<reference evidence="1 2" key="1">
    <citation type="submission" date="2009-10" db="EMBL/GenBank/DDBJ databases">
        <authorList>
            <person name="Shrivastava S."/>
            <person name="Brinkac L.B."/>
            <person name="Brown J.L."/>
            <person name="Bruce D.B."/>
            <person name="Detter C."/>
            <person name="Green L.D."/>
            <person name="Munk C.A."/>
            <person name="Rogers Y.C."/>
            <person name="Tapia R."/>
            <person name="Saunders E.S."/>
            <person name="Sims D.R."/>
            <person name="Smith L.A."/>
            <person name="Smith T.J."/>
            <person name="Sutton G."/>
            <person name="Brettin T."/>
        </authorList>
    </citation>
    <scope>NUCLEOTIDE SEQUENCE [LARGE SCALE GENOMIC DNA]</scope>
    <source>
        <strain evidence="2">D str. 1873</strain>
    </source>
</reference>
<keyword evidence="1" id="KW-0808">Transferase</keyword>
<comment type="caution">
    <text evidence="1">The sequence shown here is derived from an EMBL/GenBank/DDBJ whole genome shotgun (WGS) entry which is preliminary data.</text>
</comment>
<accession>A0A9P2G5W6</accession>
<dbReference type="PANTHER" id="PTHR40086:SF1">
    <property type="entry name" value="CELL CYCLE REGULATOR CCRZ"/>
    <property type="match status" value="1"/>
</dbReference>
<dbReference type="SUPFAM" id="SSF56112">
    <property type="entry name" value="Protein kinase-like (PK-like)"/>
    <property type="match status" value="1"/>
</dbReference>
<evidence type="ECO:0000313" key="2">
    <source>
        <dbReference type="Proteomes" id="UP000006160"/>
    </source>
</evidence>
<organism evidence="1 2">
    <name type="scientific">Clostridium botulinum D str. 1873</name>
    <dbReference type="NCBI Taxonomy" id="592027"/>
    <lineage>
        <taxon>Bacteria</taxon>
        <taxon>Bacillati</taxon>
        <taxon>Bacillota</taxon>
        <taxon>Clostridia</taxon>
        <taxon>Eubacteriales</taxon>
        <taxon>Clostridiaceae</taxon>
        <taxon>Clostridium</taxon>
    </lineage>
</organism>
<gene>
    <name evidence="1" type="ORF">CLG_B1168</name>
</gene>
<evidence type="ECO:0000313" key="1">
    <source>
        <dbReference type="EMBL" id="EES90529.1"/>
    </source>
</evidence>
<dbReference type="Gene3D" id="3.90.1200.10">
    <property type="match status" value="1"/>
</dbReference>
<dbReference type="CDD" id="cd05151">
    <property type="entry name" value="ChoK-like"/>
    <property type="match status" value="1"/>
</dbReference>
<keyword evidence="1" id="KW-0418">Kinase</keyword>
<protein>
    <submittedName>
        <fullName evidence="1">Choline kinase</fullName>
    </submittedName>
</protein>
<dbReference type="GO" id="GO:0016301">
    <property type="term" value="F:kinase activity"/>
    <property type="evidence" value="ECO:0007669"/>
    <property type="project" value="UniProtKB-KW"/>
</dbReference>
<dbReference type="PANTHER" id="PTHR40086">
    <property type="entry name" value="PHOSPHOTRANSFERASE YTMP-RELATED"/>
    <property type="match status" value="1"/>
</dbReference>
<name>A0A9P2G5W6_CLOBO</name>
<dbReference type="Pfam" id="PF01633">
    <property type="entry name" value="Choline_kinase"/>
    <property type="match status" value="1"/>
</dbReference>
<dbReference type="RefSeq" id="WP_003375011.1">
    <property type="nucleotide sequence ID" value="NZ_ACSJ01000007.1"/>
</dbReference>
<proteinExistence type="predicted"/>
<dbReference type="AlphaFoldDB" id="A0A9P2G5W6"/>
<dbReference type="GeneID" id="66319878"/>
<dbReference type="InterPro" id="IPR052077">
    <property type="entry name" value="CcrZ_PhaseVar_Mediator"/>
</dbReference>
<dbReference type="Proteomes" id="UP000006160">
    <property type="component" value="Unassembled WGS sequence"/>
</dbReference>
<dbReference type="Gene3D" id="3.30.200.20">
    <property type="entry name" value="Phosphorylase Kinase, domain 1"/>
    <property type="match status" value="1"/>
</dbReference>
<dbReference type="EMBL" id="ACSJ01000007">
    <property type="protein sequence ID" value="EES90529.1"/>
    <property type="molecule type" value="Genomic_DNA"/>
</dbReference>
<dbReference type="InterPro" id="IPR011009">
    <property type="entry name" value="Kinase-like_dom_sf"/>
</dbReference>
<sequence length="300" mass="35173">MDNTINEQLQKILFRLNINVEDIISIDKLGGLTNNNYKITLHNDELVVRIPGENTKEFIDRVNEKNNSQIAELLGLDSKCIYFDEITGVKISKFIKDAETLDEITGKNIENIKFIADKLNKLHSSNKSFHTTFDPFQTIEAYESKLINYNVGMYEGYYDIKNLFLTFKDILENMNISYVPCHIDPLPQNFVKGENEELYLIDWEYSGNYDPLWDLAAVMLECNFSHKEEKLLLYNYLGRNPNSKELLRIHIHKIIQDIFWSLWASNKLAKGEYKMKDFSVKKFESARKNIDNYIRVNINI</sequence>